<evidence type="ECO:0000313" key="4">
    <source>
        <dbReference type="Proteomes" id="UP000054097"/>
    </source>
</evidence>
<dbReference type="AlphaFoldDB" id="A0A0C3B374"/>
<accession>A0A0C3B374</accession>
<dbReference type="HOGENOM" id="CLU_014701_0_0_1"/>
<proteinExistence type="predicted"/>
<gene>
    <name evidence="3" type="ORF">M408DRAFT_330552</name>
</gene>
<dbReference type="STRING" id="933852.A0A0C3B374"/>
<keyword evidence="2" id="KW-1133">Transmembrane helix</keyword>
<name>A0A0C3B374_SERVB</name>
<evidence type="ECO:0000256" key="1">
    <source>
        <dbReference type="SAM" id="MobiDB-lite"/>
    </source>
</evidence>
<protein>
    <submittedName>
        <fullName evidence="3">Uncharacterized protein</fullName>
    </submittedName>
</protein>
<dbReference type="EMBL" id="KN824305">
    <property type="protein sequence ID" value="KIM26614.1"/>
    <property type="molecule type" value="Genomic_DNA"/>
</dbReference>
<dbReference type="OrthoDB" id="3357029at2759"/>
<sequence length="679" mass="72063">MSFYRPMMPQFPSSSTYPPDRRSFTSNAPVLQVTSNTERPRLIGLKVLGPVALIVLLSAGLATTLILWLSTHALVDSPPQTFATIWQTGYFLANEGTEIVNGLQRAKANGLTISAATSHIISSTNSVISGIFAYRIAAQFLDLSNNATNGRGNKGLPTPLQFALLLCLCHAGTLGAIGSAALYIFKTNARKASVSPLLKQAAALVAFTYIITHGVGFADFFLHKNTATVKYTLRSKDVSPLPYGRTLNTSACAPGWVTNDQPFDGSLPNAPVGDTFDSHLGCHMGARGAWASITGYDPIIKEQSLLAIAGGSANTRPILGENGSSLAISGDVIDYFPRDDFSMYAAQSVGVSINCNALQNCFQFDGSPTNCTIPGNPMANATNPGIYGSPSYDEYGAIPNPFQFLFLFKMDSTGDIPPSTNDPTSPDAWFSPNGPFRNPSILTACDVSVNQVDFTWRNGSYTVDNSAYASGFVAGAVFGPTIQTVAASNLLGQVELLSLTEPTISAFETGLSNLLAKGMIARASGLLVPTDTITAATFDSLLITQYPIVPLFILLLLLYIYAILAISLMVAAMLTRSAHLTVQHNSGDPQNVSMLALTQRSIVSPLGIIAALFDGNLTAHHVASRARASAALDDTALFEVSEKTSADPPRVFAGLGGGDGEQPAFGLWLDQQEEKRYTP</sequence>
<feature type="region of interest" description="Disordered" evidence="1">
    <location>
        <begin position="1"/>
        <end position="23"/>
    </location>
</feature>
<reference evidence="4" key="2">
    <citation type="submission" date="2015-01" db="EMBL/GenBank/DDBJ databases">
        <title>Evolutionary Origins and Diversification of the Mycorrhizal Mutualists.</title>
        <authorList>
            <consortium name="DOE Joint Genome Institute"/>
            <consortium name="Mycorrhizal Genomics Consortium"/>
            <person name="Kohler A."/>
            <person name="Kuo A."/>
            <person name="Nagy L.G."/>
            <person name="Floudas D."/>
            <person name="Copeland A."/>
            <person name="Barry K.W."/>
            <person name="Cichocki N."/>
            <person name="Veneault-Fourrey C."/>
            <person name="LaButti K."/>
            <person name="Lindquist E.A."/>
            <person name="Lipzen A."/>
            <person name="Lundell T."/>
            <person name="Morin E."/>
            <person name="Murat C."/>
            <person name="Riley R."/>
            <person name="Ohm R."/>
            <person name="Sun H."/>
            <person name="Tunlid A."/>
            <person name="Henrissat B."/>
            <person name="Grigoriev I.V."/>
            <person name="Hibbett D.S."/>
            <person name="Martin F."/>
        </authorList>
    </citation>
    <scope>NUCLEOTIDE SEQUENCE [LARGE SCALE GENOMIC DNA]</scope>
    <source>
        <strain evidence="4">MAFF 305830</strain>
    </source>
</reference>
<reference evidence="3 4" key="1">
    <citation type="submission" date="2014-04" db="EMBL/GenBank/DDBJ databases">
        <authorList>
            <consortium name="DOE Joint Genome Institute"/>
            <person name="Kuo A."/>
            <person name="Zuccaro A."/>
            <person name="Kohler A."/>
            <person name="Nagy L.G."/>
            <person name="Floudas D."/>
            <person name="Copeland A."/>
            <person name="Barry K.W."/>
            <person name="Cichocki N."/>
            <person name="Veneault-Fourrey C."/>
            <person name="LaButti K."/>
            <person name="Lindquist E.A."/>
            <person name="Lipzen A."/>
            <person name="Lundell T."/>
            <person name="Morin E."/>
            <person name="Murat C."/>
            <person name="Sun H."/>
            <person name="Tunlid A."/>
            <person name="Henrissat B."/>
            <person name="Grigoriev I.V."/>
            <person name="Hibbett D.S."/>
            <person name="Martin F."/>
            <person name="Nordberg H.P."/>
            <person name="Cantor M.N."/>
            <person name="Hua S.X."/>
        </authorList>
    </citation>
    <scope>NUCLEOTIDE SEQUENCE [LARGE SCALE GENOMIC DNA]</scope>
    <source>
        <strain evidence="3 4">MAFF 305830</strain>
    </source>
</reference>
<keyword evidence="2" id="KW-0472">Membrane</keyword>
<feature type="transmembrane region" description="Helical" evidence="2">
    <location>
        <begin position="197"/>
        <end position="222"/>
    </location>
</feature>
<feature type="transmembrane region" description="Helical" evidence="2">
    <location>
        <begin position="47"/>
        <end position="69"/>
    </location>
</feature>
<feature type="transmembrane region" description="Helical" evidence="2">
    <location>
        <begin position="548"/>
        <end position="574"/>
    </location>
</feature>
<evidence type="ECO:0000313" key="3">
    <source>
        <dbReference type="EMBL" id="KIM26614.1"/>
    </source>
</evidence>
<keyword evidence="4" id="KW-1185">Reference proteome</keyword>
<keyword evidence="2" id="KW-0812">Transmembrane</keyword>
<dbReference type="Proteomes" id="UP000054097">
    <property type="component" value="Unassembled WGS sequence"/>
</dbReference>
<evidence type="ECO:0000256" key="2">
    <source>
        <dbReference type="SAM" id="Phobius"/>
    </source>
</evidence>
<feature type="region of interest" description="Disordered" evidence="1">
    <location>
        <begin position="656"/>
        <end position="679"/>
    </location>
</feature>
<organism evidence="3 4">
    <name type="scientific">Serendipita vermifera MAFF 305830</name>
    <dbReference type="NCBI Taxonomy" id="933852"/>
    <lineage>
        <taxon>Eukaryota</taxon>
        <taxon>Fungi</taxon>
        <taxon>Dikarya</taxon>
        <taxon>Basidiomycota</taxon>
        <taxon>Agaricomycotina</taxon>
        <taxon>Agaricomycetes</taxon>
        <taxon>Sebacinales</taxon>
        <taxon>Serendipitaceae</taxon>
        <taxon>Serendipita</taxon>
    </lineage>
</organism>
<feature type="transmembrane region" description="Helical" evidence="2">
    <location>
        <begin position="162"/>
        <end position="185"/>
    </location>
</feature>